<dbReference type="NCBIfam" id="TIGR00711">
    <property type="entry name" value="efflux_EmrB"/>
    <property type="match status" value="1"/>
</dbReference>
<feature type="transmembrane region" description="Helical" evidence="8">
    <location>
        <begin position="54"/>
        <end position="72"/>
    </location>
</feature>
<dbReference type="RefSeq" id="WP_171158229.1">
    <property type="nucleotide sequence ID" value="NZ_JABENB010000003.1"/>
</dbReference>
<evidence type="ECO:0000256" key="3">
    <source>
        <dbReference type="ARBA" id="ARBA00022448"/>
    </source>
</evidence>
<dbReference type="InterPro" id="IPR004638">
    <property type="entry name" value="EmrB-like"/>
</dbReference>
<evidence type="ECO:0000256" key="1">
    <source>
        <dbReference type="ARBA" id="ARBA00004651"/>
    </source>
</evidence>
<feature type="transmembrane region" description="Helical" evidence="8">
    <location>
        <begin position="173"/>
        <end position="194"/>
    </location>
</feature>
<dbReference type="InterPro" id="IPR020846">
    <property type="entry name" value="MFS_dom"/>
</dbReference>
<keyword evidence="4" id="KW-1003">Cell membrane</keyword>
<dbReference type="SUPFAM" id="SSF103473">
    <property type="entry name" value="MFS general substrate transporter"/>
    <property type="match status" value="1"/>
</dbReference>
<dbReference type="GO" id="GO:0022857">
    <property type="term" value="F:transmembrane transporter activity"/>
    <property type="evidence" value="ECO:0007669"/>
    <property type="project" value="InterPro"/>
</dbReference>
<evidence type="ECO:0000256" key="4">
    <source>
        <dbReference type="ARBA" id="ARBA00022475"/>
    </source>
</evidence>
<evidence type="ECO:0000256" key="8">
    <source>
        <dbReference type="SAM" id="Phobius"/>
    </source>
</evidence>
<evidence type="ECO:0000256" key="5">
    <source>
        <dbReference type="ARBA" id="ARBA00022692"/>
    </source>
</evidence>
<feature type="transmembrane region" description="Helical" evidence="8">
    <location>
        <begin position="143"/>
        <end position="161"/>
    </location>
</feature>
<feature type="transmembrane region" description="Helical" evidence="8">
    <location>
        <begin position="409"/>
        <end position="428"/>
    </location>
</feature>
<feature type="transmembrane region" description="Helical" evidence="8">
    <location>
        <begin position="440"/>
        <end position="460"/>
    </location>
</feature>
<evidence type="ECO:0000256" key="7">
    <source>
        <dbReference type="ARBA" id="ARBA00023136"/>
    </source>
</evidence>
<feature type="domain" description="Major facilitator superfamily (MFS) profile" evidence="9">
    <location>
        <begin position="18"/>
        <end position="463"/>
    </location>
</feature>
<feature type="transmembrane region" description="Helical" evidence="8">
    <location>
        <begin position="362"/>
        <end position="388"/>
    </location>
</feature>
<feature type="transmembrane region" description="Helical" evidence="8">
    <location>
        <begin position="109"/>
        <end position="131"/>
    </location>
</feature>
<feature type="transmembrane region" description="Helical" evidence="8">
    <location>
        <begin position="16"/>
        <end position="42"/>
    </location>
</feature>
<dbReference type="Proteomes" id="UP000557772">
    <property type="component" value="Unassembled WGS sequence"/>
</dbReference>
<feature type="transmembrane region" description="Helical" evidence="8">
    <location>
        <begin position="272"/>
        <end position="292"/>
    </location>
</feature>
<evidence type="ECO:0000313" key="10">
    <source>
        <dbReference type="EMBL" id="NNG41162.1"/>
    </source>
</evidence>
<keyword evidence="7 8" id="KW-0472">Membrane</keyword>
<dbReference type="PROSITE" id="PS50850">
    <property type="entry name" value="MFS"/>
    <property type="match status" value="1"/>
</dbReference>
<keyword evidence="6 8" id="KW-1133">Transmembrane helix</keyword>
<keyword evidence="11" id="KW-1185">Reference proteome</keyword>
<dbReference type="GO" id="GO:0005886">
    <property type="term" value="C:plasma membrane"/>
    <property type="evidence" value="ECO:0007669"/>
    <property type="project" value="UniProtKB-SubCell"/>
</dbReference>
<evidence type="ECO:0000256" key="2">
    <source>
        <dbReference type="ARBA" id="ARBA00008537"/>
    </source>
</evidence>
<comment type="similarity">
    <text evidence="2">Belongs to the major facilitator superfamily. EmrB family.</text>
</comment>
<feature type="transmembrane region" description="Helical" evidence="8">
    <location>
        <begin position="337"/>
        <end position="356"/>
    </location>
</feature>
<dbReference type="CDD" id="cd17321">
    <property type="entry name" value="MFS_MMR_MDR_like"/>
    <property type="match status" value="1"/>
</dbReference>
<evidence type="ECO:0000313" key="11">
    <source>
        <dbReference type="Proteomes" id="UP000557772"/>
    </source>
</evidence>
<dbReference type="EMBL" id="JABENB010000003">
    <property type="protein sequence ID" value="NNG41162.1"/>
    <property type="molecule type" value="Genomic_DNA"/>
</dbReference>
<comment type="caution">
    <text evidence="10">The sequence shown here is derived from an EMBL/GenBank/DDBJ whole genome shotgun (WGS) entry which is preliminary data.</text>
</comment>
<keyword evidence="3" id="KW-0813">Transport</keyword>
<organism evidence="10 11">
    <name type="scientific">Flexivirga aerilata</name>
    <dbReference type="NCBI Taxonomy" id="1656889"/>
    <lineage>
        <taxon>Bacteria</taxon>
        <taxon>Bacillati</taxon>
        <taxon>Actinomycetota</taxon>
        <taxon>Actinomycetes</taxon>
        <taxon>Micrococcales</taxon>
        <taxon>Dermacoccaceae</taxon>
        <taxon>Flexivirga</taxon>
    </lineage>
</organism>
<feature type="transmembrane region" description="Helical" evidence="8">
    <location>
        <begin position="304"/>
        <end position="325"/>
    </location>
</feature>
<protein>
    <submittedName>
        <fullName evidence="10">MFS transporter</fullName>
    </submittedName>
</protein>
<dbReference type="AlphaFoldDB" id="A0A849AWW7"/>
<accession>A0A849AWW7</accession>
<dbReference type="Gene3D" id="1.20.1720.10">
    <property type="entry name" value="Multidrug resistance protein D"/>
    <property type="match status" value="1"/>
</dbReference>
<dbReference type="PANTHER" id="PTHR42718">
    <property type="entry name" value="MAJOR FACILITATOR SUPERFAMILY MULTIDRUG TRANSPORTER MFSC"/>
    <property type="match status" value="1"/>
</dbReference>
<feature type="transmembrane region" description="Helical" evidence="8">
    <location>
        <begin position="84"/>
        <end position="103"/>
    </location>
</feature>
<sequence>MTAPSADEELTRRRRLGILAICCLSLFIVGVDTTAVNLALPAIGRDLSASASQLQWVIDAYTLVLASLLMLSGSTADRLGRRKVFQIGLLIFGVGSLLCSLAQDPGMLIAARILQAVGGSMLNPVAMSIITNTFRDPRERAQAIGMWGGVVGLSMALGPVIGGALVDAVGWRAIFWLNLPVVVAAIVLTALFVPESRADRMRRLDPVGQLLVIVALATVTYAIIEGRELGWTSVPVLGCVAVAVAAGAALASYELRRREPLLDPRFFRSMPFSGAVFSAVIGMCAFAGFLFLNTLYLQDVRGMSPLQAGLMTLPMAIAMAIFSPVSGQLVGSRGPRLPMGLAGVGVGVSGLLLLGTDNSTSLWYLGVAYVLFGVGVGFINAPITNAAVSGMPRAQAGVAAGIASTSRQVGTSLGVAVLPAIALGNLEGDLTTGLAAASRGAWVVVALCGIALVAIAFAVTSARALRTRDRVAAELGAS</sequence>
<evidence type="ECO:0000256" key="6">
    <source>
        <dbReference type="ARBA" id="ARBA00022989"/>
    </source>
</evidence>
<gene>
    <name evidence="10" type="ORF">HJ588_18030</name>
</gene>
<dbReference type="PANTHER" id="PTHR42718:SF9">
    <property type="entry name" value="MAJOR FACILITATOR SUPERFAMILY MULTIDRUG TRANSPORTER MFSC"/>
    <property type="match status" value="1"/>
</dbReference>
<dbReference type="InterPro" id="IPR011701">
    <property type="entry name" value="MFS"/>
</dbReference>
<dbReference type="PRINTS" id="PR01036">
    <property type="entry name" value="TCRTETB"/>
</dbReference>
<keyword evidence="5 8" id="KW-0812">Transmembrane</keyword>
<dbReference type="Gene3D" id="1.20.1250.20">
    <property type="entry name" value="MFS general substrate transporter like domains"/>
    <property type="match status" value="1"/>
</dbReference>
<comment type="subcellular location">
    <subcellularLocation>
        <location evidence="1">Cell membrane</location>
        <topology evidence="1">Multi-pass membrane protein</topology>
    </subcellularLocation>
</comment>
<dbReference type="Pfam" id="PF07690">
    <property type="entry name" value="MFS_1"/>
    <property type="match status" value="1"/>
</dbReference>
<dbReference type="InterPro" id="IPR036259">
    <property type="entry name" value="MFS_trans_sf"/>
</dbReference>
<name>A0A849AWW7_9MICO</name>
<reference evidence="10 11" key="1">
    <citation type="submission" date="2020-05" db="EMBL/GenBank/DDBJ databases">
        <title>Flexivirga sp. ID2601S isolated from air conditioner.</title>
        <authorList>
            <person name="Kim D.H."/>
        </authorList>
    </citation>
    <scope>NUCLEOTIDE SEQUENCE [LARGE SCALE GENOMIC DNA]</scope>
    <source>
        <strain evidence="10 11">ID2601S</strain>
    </source>
</reference>
<proteinExistence type="inferred from homology"/>
<evidence type="ECO:0000259" key="9">
    <source>
        <dbReference type="PROSITE" id="PS50850"/>
    </source>
</evidence>
<feature type="transmembrane region" description="Helical" evidence="8">
    <location>
        <begin position="230"/>
        <end position="251"/>
    </location>
</feature>
<feature type="transmembrane region" description="Helical" evidence="8">
    <location>
        <begin position="206"/>
        <end position="224"/>
    </location>
</feature>